<feature type="domain" description="ZipA C-terminal FtsZ-binding" evidence="4">
    <location>
        <begin position="187"/>
        <end position="314"/>
    </location>
</feature>
<keyword evidence="1 5" id="KW-0132">Cell division</keyword>
<keyword evidence="2" id="KW-1003">Cell membrane</keyword>
<protein>
    <recommendedName>
        <fullName evidence="1">Cell division protein ZipA</fullName>
    </recommendedName>
</protein>
<keyword evidence="1" id="KW-0131">Cell cycle</keyword>
<comment type="subcellular location">
    <subcellularLocation>
        <location evidence="2">Cell inner membrane</location>
        <topology evidence="2">Single-pass type I membrane protein</topology>
    </subcellularLocation>
</comment>
<keyword evidence="6" id="KW-1185">Reference proteome</keyword>
<dbReference type="GO" id="GO:0005886">
    <property type="term" value="C:plasma membrane"/>
    <property type="evidence" value="ECO:0007669"/>
    <property type="project" value="UniProtKB-SubCell"/>
</dbReference>
<proteinExistence type="inferred from homology"/>
<dbReference type="SUPFAM" id="SSF64383">
    <property type="entry name" value="Cell-division protein ZipA, C-terminal domain"/>
    <property type="match status" value="1"/>
</dbReference>
<evidence type="ECO:0000313" key="5">
    <source>
        <dbReference type="EMBL" id="MDG9700501.1"/>
    </source>
</evidence>
<dbReference type="Pfam" id="PF04354">
    <property type="entry name" value="ZipA_C"/>
    <property type="match status" value="1"/>
</dbReference>
<evidence type="ECO:0000256" key="3">
    <source>
        <dbReference type="SAM" id="Phobius"/>
    </source>
</evidence>
<reference evidence="5 6" key="1">
    <citation type="submission" date="2023-04" db="EMBL/GenBank/DDBJ databases">
        <title>Ottowia paracancer sp. nov., isolated from human stomach.</title>
        <authorList>
            <person name="Song Y."/>
        </authorList>
    </citation>
    <scope>NUCLEOTIDE SEQUENCE [LARGE SCALE GENOMIC DNA]</scope>
    <source>
        <strain evidence="5 6">10c7w1</strain>
    </source>
</reference>
<dbReference type="SMART" id="SM00771">
    <property type="entry name" value="ZipA_C"/>
    <property type="match status" value="1"/>
</dbReference>
<keyword evidence="2 3" id="KW-0812">Transmembrane</keyword>
<keyword evidence="2" id="KW-0997">Cell inner membrane</keyword>
<evidence type="ECO:0000256" key="2">
    <source>
        <dbReference type="RuleBase" id="RU003613"/>
    </source>
</evidence>
<feature type="transmembrane region" description="Helical" evidence="3">
    <location>
        <begin position="6"/>
        <end position="27"/>
    </location>
</feature>
<dbReference type="Gene3D" id="3.30.1400.10">
    <property type="entry name" value="ZipA, C-terminal FtsZ-binding domain"/>
    <property type="match status" value="1"/>
</dbReference>
<accession>A0AAW6RPA7</accession>
<sequence length="338" mass="36035">MDSLQAGLALAGGAILLGIIAYNAWVVRRNTPRQAERLEPEGPPESGEAADPALDAASLPAAPPVQGRLDERIDSIIPIALDAPVSGEELMARLPATHRIGSKPFAIEAHHRMTGKWEPPQHGWLYDACRAGVQLANRAGALTQVEFSEFVIKTQAFADAIGGAADSPDMLQEVARAKELDKFASEHDMQLVLDLRARATPWSLGFVNQQAAKLGFVAGAVAGRMVLPSPKAGMPHLVELSYDPQIALSDNKDNIPLHQIALSLDVPQVAPEENAFDSLLQAASALAQAMDGIITDPAGHALSEQAMSEIRAGLRTFYKALVKHKLPAGSPVARRLFS</sequence>
<keyword evidence="3" id="KW-1133">Transmembrane helix</keyword>
<name>A0AAW6RPA7_9BURK</name>
<organism evidence="5 6">
    <name type="scientific">Ottowia cancrivicina</name>
    <dbReference type="NCBI Taxonomy" id="3040346"/>
    <lineage>
        <taxon>Bacteria</taxon>
        <taxon>Pseudomonadati</taxon>
        <taxon>Pseudomonadota</taxon>
        <taxon>Betaproteobacteria</taxon>
        <taxon>Burkholderiales</taxon>
        <taxon>Comamonadaceae</taxon>
        <taxon>Ottowia</taxon>
    </lineage>
</organism>
<dbReference type="AlphaFoldDB" id="A0AAW6RPA7"/>
<evidence type="ECO:0000259" key="4">
    <source>
        <dbReference type="SMART" id="SM00771"/>
    </source>
</evidence>
<dbReference type="Proteomes" id="UP001237156">
    <property type="component" value="Unassembled WGS sequence"/>
</dbReference>
<comment type="caution">
    <text evidence="5">The sequence shown here is derived from an EMBL/GenBank/DDBJ whole genome shotgun (WGS) entry which is preliminary data.</text>
</comment>
<dbReference type="InterPro" id="IPR036765">
    <property type="entry name" value="ZipA_FtsZ-bd_C_sf"/>
</dbReference>
<comment type="similarity">
    <text evidence="1">Belongs to the ZipA family.</text>
</comment>
<comment type="function">
    <text evidence="1">Essential cell division protein that stabilizes the FtsZ protofilaments by cross-linking them and that serves as a cytoplasmic membrane anchor for the Z ring. Also required for the recruitment to the septal ring of downstream cell division proteins.</text>
</comment>
<gene>
    <name evidence="5" type="ORF">QB898_12430</name>
</gene>
<keyword evidence="2 3" id="KW-0472">Membrane</keyword>
<evidence type="ECO:0000313" key="6">
    <source>
        <dbReference type="Proteomes" id="UP001237156"/>
    </source>
</evidence>
<dbReference type="InterPro" id="IPR007449">
    <property type="entry name" value="ZipA_FtsZ-bd_C"/>
</dbReference>
<dbReference type="GO" id="GO:0090529">
    <property type="term" value="P:cell septum assembly"/>
    <property type="evidence" value="ECO:0007669"/>
    <property type="project" value="InterPro"/>
</dbReference>
<evidence type="ECO:0000256" key="1">
    <source>
        <dbReference type="RuleBase" id="RU003612"/>
    </source>
</evidence>
<dbReference type="RefSeq" id="WP_102283829.1">
    <property type="nucleotide sequence ID" value="NZ_JARVII010000039.1"/>
</dbReference>
<dbReference type="EMBL" id="JARVII010000039">
    <property type="protein sequence ID" value="MDG9700501.1"/>
    <property type="molecule type" value="Genomic_DNA"/>
</dbReference>